<feature type="compositionally biased region" description="Basic and acidic residues" evidence="9">
    <location>
        <begin position="233"/>
        <end position="245"/>
    </location>
</feature>
<evidence type="ECO:0000313" key="12">
    <source>
        <dbReference type="EMBL" id="CBY14629.1"/>
    </source>
</evidence>
<dbReference type="PANTHER" id="PTHR12433">
    <property type="entry name" value="MEDIATOR OF RNA POLYMERASE II TRANSCRIPTION SUBUNIT 25"/>
    <property type="match status" value="1"/>
</dbReference>
<comment type="subcellular location">
    <subcellularLocation>
        <location evidence="1">Nucleus</location>
    </subcellularLocation>
</comment>
<dbReference type="Pfam" id="PF11265">
    <property type="entry name" value="Med25_VWA"/>
    <property type="match status" value="1"/>
</dbReference>
<dbReference type="AlphaFoldDB" id="E4XYA1"/>
<dbReference type="Pfam" id="PF11232">
    <property type="entry name" value="Med25"/>
    <property type="match status" value="1"/>
</dbReference>
<evidence type="ECO:0000256" key="3">
    <source>
        <dbReference type="ARBA" id="ARBA00019694"/>
    </source>
</evidence>
<sequence length="587" mass="65845">MVKLEENKYDEKKMVVFCVDGTAGLAPYWKQMKRNYIRPAIEALQDLKNIESGQYSSTCFATVVYGAGDGFGGPYNCIKEFEDTLQPKIVLQDLEELELHGGGFERRTHLVEAFSVALTILGTSNAGEKHIVIITNSDFYETKVNNINNDYYKKSLEQLVQASVAFQAKVSVIAPRVINSLKNLFNSSNFEGSPSQGNKIDGHHMILTHFVMENQPDPPQSIESQRQAAATPPKEEVKAEVKTEPSSEALPQIQNSTQMMQTTQDPPKSMPFNQGQIHKPVMSQAGGIPPNSAQIAGQVHQVQPQQIQGQQQNVQPQISTSQTGHPGQQVNHQQNQPQQQHQMNPNQQQPQQQQTQQQKKVWTGELKWVDPGSESNQERRIGCSLSAQSQPEVGEEFLRGALPLLKVNFIEQPMIQAVKGFFQNSTVLVFNWNENPVPAVNRETLGNLHSIMTQKNQVGVINVSQGQGQPKMLVMVFNQKNRSFLALIPNDPEGFFTKLKEVYQIQKPTWTRRLLNSIRFEVDLLFQMQGMMPMRGAVPNSMVAAPQINPGQPVMGMQNYMQRPQGQNNNRNNPQMNQNQGYGNQGF</sequence>
<dbReference type="GO" id="GO:0016592">
    <property type="term" value="C:mediator complex"/>
    <property type="evidence" value="ECO:0007669"/>
    <property type="project" value="TreeGrafter"/>
</dbReference>
<reference evidence="12 13" key="1">
    <citation type="journal article" date="2010" name="Science">
        <title>Plasticity of animal genome architecture unmasked by rapid evolution of a pelagic tunicate.</title>
        <authorList>
            <person name="Denoeud F."/>
            <person name="Henriet S."/>
            <person name="Mungpakdee S."/>
            <person name="Aury J.M."/>
            <person name="Da Silva C."/>
            <person name="Brinkmann H."/>
            <person name="Mikhaleva J."/>
            <person name="Olsen L.C."/>
            <person name="Jubin C."/>
            <person name="Canestro C."/>
            <person name="Bouquet J.M."/>
            <person name="Danks G."/>
            <person name="Poulain J."/>
            <person name="Campsteijn C."/>
            <person name="Adamski M."/>
            <person name="Cross I."/>
            <person name="Yadetie F."/>
            <person name="Muffato M."/>
            <person name="Louis A."/>
            <person name="Butcher S."/>
            <person name="Tsagkogeorga G."/>
            <person name="Konrad A."/>
            <person name="Singh S."/>
            <person name="Jensen M.F."/>
            <person name="Cong E.H."/>
            <person name="Eikeseth-Otteraa H."/>
            <person name="Noel B."/>
            <person name="Anthouard V."/>
            <person name="Porcel B.M."/>
            <person name="Kachouri-Lafond R."/>
            <person name="Nishino A."/>
            <person name="Ugolini M."/>
            <person name="Chourrout P."/>
            <person name="Nishida H."/>
            <person name="Aasland R."/>
            <person name="Huzurbazar S."/>
            <person name="Westhof E."/>
            <person name="Delsuc F."/>
            <person name="Lehrach H."/>
            <person name="Reinhardt R."/>
            <person name="Weissenbach J."/>
            <person name="Roy S.W."/>
            <person name="Artiguenave F."/>
            <person name="Postlethwait J.H."/>
            <person name="Manak J.R."/>
            <person name="Thompson E.M."/>
            <person name="Jaillon O."/>
            <person name="Du Pasquier L."/>
            <person name="Boudinot P."/>
            <person name="Liberles D.A."/>
            <person name="Volff J.N."/>
            <person name="Philippe H."/>
            <person name="Lenhard B."/>
            <person name="Roest Crollius H."/>
            <person name="Wincker P."/>
            <person name="Chourrout D."/>
        </authorList>
    </citation>
    <scope>NUCLEOTIDE SEQUENCE [LARGE SCALE GENOMIC DNA]</scope>
</reference>
<feature type="compositionally biased region" description="Low complexity" evidence="9">
    <location>
        <begin position="294"/>
        <end position="318"/>
    </location>
</feature>
<keyword evidence="4" id="KW-0805">Transcription regulation</keyword>
<name>E4XYA1_OIKDI</name>
<dbReference type="Gene3D" id="2.40.290.30">
    <property type="entry name" value="Mediator complex subunit 25, ACID domain"/>
    <property type="match status" value="1"/>
</dbReference>
<feature type="compositionally biased region" description="Polar residues" evidence="9">
    <location>
        <begin position="252"/>
        <end position="276"/>
    </location>
</feature>
<keyword evidence="6" id="KW-0804">Transcription</keyword>
<evidence type="ECO:0000256" key="1">
    <source>
        <dbReference type="ARBA" id="ARBA00004123"/>
    </source>
</evidence>
<accession>E4XYA1</accession>
<comment type="similarity">
    <text evidence="2">Belongs to the Mediator complex subunit 25 family.</text>
</comment>
<dbReference type="OrthoDB" id="7690434at2759"/>
<dbReference type="PANTHER" id="PTHR12433:SF11">
    <property type="entry name" value="MEDIATOR OF RNA POLYMERASE II TRANSCRIPTION SUBUNIT 25"/>
    <property type="match status" value="1"/>
</dbReference>
<feature type="region of interest" description="Disordered" evidence="9">
    <location>
        <begin position="214"/>
        <end position="361"/>
    </location>
</feature>
<keyword evidence="5" id="KW-0010">Activator</keyword>
<dbReference type="InterPro" id="IPR038196">
    <property type="entry name" value="Med25_PTOV_sf"/>
</dbReference>
<keyword evidence="13" id="KW-1185">Reference proteome</keyword>
<feature type="domain" description="Mediator complex subunit Med25 PTOV" evidence="10">
    <location>
        <begin position="357"/>
        <end position="507"/>
    </location>
</feature>
<feature type="compositionally biased region" description="Low complexity" evidence="9">
    <location>
        <begin position="325"/>
        <end position="358"/>
    </location>
</feature>
<evidence type="ECO:0000259" key="11">
    <source>
        <dbReference type="Pfam" id="PF11265"/>
    </source>
</evidence>
<evidence type="ECO:0000256" key="8">
    <source>
        <dbReference type="ARBA" id="ARBA00031958"/>
    </source>
</evidence>
<organism evidence="12 13">
    <name type="scientific">Oikopleura dioica</name>
    <name type="common">Tunicate</name>
    <dbReference type="NCBI Taxonomy" id="34765"/>
    <lineage>
        <taxon>Eukaryota</taxon>
        <taxon>Metazoa</taxon>
        <taxon>Chordata</taxon>
        <taxon>Tunicata</taxon>
        <taxon>Appendicularia</taxon>
        <taxon>Copelata</taxon>
        <taxon>Oikopleuridae</taxon>
        <taxon>Oikopleura</taxon>
    </lineage>
</organism>
<dbReference type="GO" id="GO:0005667">
    <property type="term" value="C:transcription regulator complex"/>
    <property type="evidence" value="ECO:0007669"/>
    <property type="project" value="TreeGrafter"/>
</dbReference>
<evidence type="ECO:0000256" key="5">
    <source>
        <dbReference type="ARBA" id="ARBA00023159"/>
    </source>
</evidence>
<dbReference type="SUPFAM" id="SSF53300">
    <property type="entry name" value="vWA-like"/>
    <property type="match status" value="1"/>
</dbReference>
<feature type="region of interest" description="Disordered" evidence="9">
    <location>
        <begin position="556"/>
        <end position="587"/>
    </location>
</feature>
<protein>
    <recommendedName>
        <fullName evidence="3">Mediator of RNA polymerase II transcription subunit 25</fullName>
    </recommendedName>
    <alternativeName>
        <fullName evidence="8">Mediator complex subunit 25</fullName>
    </alternativeName>
</protein>
<dbReference type="EMBL" id="FN653315">
    <property type="protein sequence ID" value="CBY14629.1"/>
    <property type="molecule type" value="Genomic_DNA"/>
</dbReference>
<dbReference type="InterPro" id="IPR021419">
    <property type="entry name" value="Mediator_Med25_VWA"/>
</dbReference>
<evidence type="ECO:0000259" key="10">
    <source>
        <dbReference type="Pfam" id="PF11232"/>
    </source>
</evidence>
<evidence type="ECO:0000256" key="4">
    <source>
        <dbReference type="ARBA" id="ARBA00023015"/>
    </source>
</evidence>
<evidence type="ECO:0000256" key="2">
    <source>
        <dbReference type="ARBA" id="ARBA00009102"/>
    </source>
</evidence>
<dbReference type="Proteomes" id="UP000001307">
    <property type="component" value="Unassembled WGS sequence"/>
</dbReference>
<dbReference type="InterPro" id="IPR036465">
    <property type="entry name" value="vWFA_dom_sf"/>
</dbReference>
<evidence type="ECO:0000256" key="9">
    <source>
        <dbReference type="SAM" id="MobiDB-lite"/>
    </source>
</evidence>
<gene>
    <name evidence="12" type="ORF">GSOID_T00009676001</name>
</gene>
<feature type="compositionally biased region" description="Low complexity" evidence="9">
    <location>
        <begin position="561"/>
        <end position="587"/>
    </location>
</feature>
<dbReference type="InterPro" id="IPR021394">
    <property type="entry name" value="Med25_PTOV"/>
</dbReference>
<feature type="domain" description="Mediator of RNA polymerase II transcription subunit 25 von Willebrand factor type A" evidence="11">
    <location>
        <begin position="12"/>
        <end position="207"/>
    </location>
</feature>
<evidence type="ECO:0000313" key="13">
    <source>
        <dbReference type="Proteomes" id="UP000001307"/>
    </source>
</evidence>
<keyword evidence="7" id="KW-0539">Nucleus</keyword>
<dbReference type="InParanoid" id="E4XYA1"/>
<proteinExistence type="inferred from homology"/>
<evidence type="ECO:0000256" key="6">
    <source>
        <dbReference type="ARBA" id="ARBA00023163"/>
    </source>
</evidence>
<dbReference type="GO" id="GO:0045944">
    <property type="term" value="P:positive regulation of transcription by RNA polymerase II"/>
    <property type="evidence" value="ECO:0007669"/>
    <property type="project" value="TreeGrafter"/>
</dbReference>
<evidence type="ECO:0000256" key="7">
    <source>
        <dbReference type="ARBA" id="ARBA00023242"/>
    </source>
</evidence>